<evidence type="ECO:0000313" key="2">
    <source>
        <dbReference type="Proteomes" id="UP000053097"/>
    </source>
</evidence>
<gene>
    <name evidence="1" type="ORF">X777_11498</name>
</gene>
<accession>A0A026W4N7</accession>
<keyword evidence="2" id="KW-1185">Reference proteome</keyword>
<dbReference type="AlphaFoldDB" id="A0A026W4N7"/>
<sequence length="80" mass="9225">MAQIIDHPPLIARFAHRLKGVTLRVRNKAEEITNATPARLLPRETGTRDKNSETVWATINYRVGGDQNAFEKKEKRKRDK</sequence>
<dbReference type="EMBL" id="KK107488">
    <property type="protein sequence ID" value="EZA50009.1"/>
    <property type="molecule type" value="Genomic_DNA"/>
</dbReference>
<dbReference type="Proteomes" id="UP000053097">
    <property type="component" value="Unassembled WGS sequence"/>
</dbReference>
<protein>
    <submittedName>
        <fullName evidence="1">Uncharacterized protein</fullName>
    </submittedName>
</protein>
<organism evidence="1 2">
    <name type="scientific">Ooceraea biroi</name>
    <name type="common">Clonal raider ant</name>
    <name type="synonym">Cerapachys biroi</name>
    <dbReference type="NCBI Taxonomy" id="2015173"/>
    <lineage>
        <taxon>Eukaryota</taxon>
        <taxon>Metazoa</taxon>
        <taxon>Ecdysozoa</taxon>
        <taxon>Arthropoda</taxon>
        <taxon>Hexapoda</taxon>
        <taxon>Insecta</taxon>
        <taxon>Pterygota</taxon>
        <taxon>Neoptera</taxon>
        <taxon>Endopterygota</taxon>
        <taxon>Hymenoptera</taxon>
        <taxon>Apocrita</taxon>
        <taxon>Aculeata</taxon>
        <taxon>Formicoidea</taxon>
        <taxon>Formicidae</taxon>
        <taxon>Dorylinae</taxon>
        <taxon>Ooceraea</taxon>
    </lineage>
</organism>
<name>A0A026W4N7_OOCBI</name>
<evidence type="ECO:0000313" key="1">
    <source>
        <dbReference type="EMBL" id="EZA50009.1"/>
    </source>
</evidence>
<proteinExistence type="predicted"/>
<reference evidence="1 2" key="1">
    <citation type="journal article" date="2014" name="Curr. Biol.">
        <title>The genome of the clonal raider ant Cerapachys biroi.</title>
        <authorList>
            <person name="Oxley P.R."/>
            <person name="Ji L."/>
            <person name="Fetter-Pruneda I."/>
            <person name="McKenzie S.K."/>
            <person name="Li C."/>
            <person name="Hu H."/>
            <person name="Zhang G."/>
            <person name="Kronauer D.J."/>
        </authorList>
    </citation>
    <scope>NUCLEOTIDE SEQUENCE [LARGE SCALE GENOMIC DNA]</scope>
</reference>